<dbReference type="AlphaFoldDB" id="A0AB32TJ92"/>
<evidence type="ECO:0000256" key="1">
    <source>
        <dbReference type="ARBA" id="ARBA00004496"/>
    </source>
</evidence>
<dbReference type="PANTHER" id="PTHR24106">
    <property type="entry name" value="NACHT, LRR AND CARD DOMAINS-CONTAINING"/>
    <property type="match status" value="1"/>
</dbReference>
<keyword evidence="2" id="KW-0963">Cytoplasm</keyword>
<dbReference type="InterPro" id="IPR006574">
    <property type="entry name" value="PRY"/>
</dbReference>
<dbReference type="CDD" id="cd16040">
    <property type="entry name" value="SPRY_PRY_SNTX"/>
    <property type="match status" value="1"/>
</dbReference>
<reference evidence="11" key="1">
    <citation type="submission" date="2025-08" db="UniProtKB">
        <authorList>
            <consortium name="RefSeq"/>
        </authorList>
    </citation>
    <scope>IDENTIFICATION</scope>
    <source>
        <strain evidence="11">Tuebingen</strain>
        <tissue evidence="11">Fibroblasts and whole tissue</tissue>
    </source>
</reference>
<evidence type="ECO:0000256" key="2">
    <source>
        <dbReference type="ARBA" id="ARBA00022490"/>
    </source>
</evidence>
<dbReference type="GO" id="GO:0005737">
    <property type="term" value="C:cytoplasm"/>
    <property type="evidence" value="ECO:0007669"/>
    <property type="project" value="UniProtKB-SubCell"/>
</dbReference>
<dbReference type="PROSITE" id="PS50188">
    <property type="entry name" value="B302_SPRY"/>
    <property type="match status" value="1"/>
</dbReference>
<dbReference type="Pfam" id="PF17776">
    <property type="entry name" value="NLRC4_HD2"/>
    <property type="match status" value="1"/>
</dbReference>
<evidence type="ECO:0000313" key="10">
    <source>
        <dbReference type="Proteomes" id="UP000000437"/>
    </source>
</evidence>
<keyword evidence="5" id="KW-0547">Nucleotide-binding</keyword>
<dbReference type="FunFam" id="2.60.120.920:FF:000033">
    <property type="entry name" value="Si:dkeyp-100h4.1"/>
    <property type="match status" value="1"/>
</dbReference>
<dbReference type="InterPro" id="IPR051261">
    <property type="entry name" value="NLR"/>
</dbReference>
<dbReference type="InterPro" id="IPR003877">
    <property type="entry name" value="SPRY_dom"/>
</dbReference>
<dbReference type="Pfam" id="PF13765">
    <property type="entry name" value="PRY"/>
    <property type="match status" value="1"/>
</dbReference>
<dbReference type="SUPFAM" id="SSF52047">
    <property type="entry name" value="RNI-like"/>
    <property type="match status" value="1"/>
</dbReference>
<evidence type="ECO:0000313" key="11">
    <source>
        <dbReference type="RefSeq" id="XP_068075916.1"/>
    </source>
</evidence>
<dbReference type="PRINTS" id="PR01407">
    <property type="entry name" value="BUTYPHLNCDUF"/>
</dbReference>
<feature type="domain" description="NACHT" evidence="9">
    <location>
        <begin position="232"/>
        <end position="366"/>
    </location>
</feature>
<dbReference type="InterPro" id="IPR029495">
    <property type="entry name" value="NACHT-assoc"/>
</dbReference>
<dbReference type="FunFam" id="3.80.10.10:FF:000194">
    <property type="entry name" value="Si:dkey-16p6.1"/>
    <property type="match status" value="1"/>
</dbReference>
<protein>
    <submittedName>
        <fullName evidence="11">Protein NLRC3-like</fullName>
    </submittedName>
</protein>
<dbReference type="FunFam" id="3.40.50.300:FF:000711">
    <property type="entry name" value="Si:dkey-27n6.1"/>
    <property type="match status" value="1"/>
</dbReference>
<dbReference type="GO" id="GO:0005524">
    <property type="term" value="F:ATP binding"/>
    <property type="evidence" value="ECO:0007669"/>
    <property type="project" value="UniProtKB-KW"/>
</dbReference>
<keyword evidence="3" id="KW-0433">Leucine-rich repeat</keyword>
<dbReference type="InterPro" id="IPR013320">
    <property type="entry name" value="ConA-like_dom_sf"/>
</dbReference>
<dbReference type="GeneID" id="110439446"/>
<evidence type="ECO:0000259" key="9">
    <source>
        <dbReference type="PROSITE" id="PS50837"/>
    </source>
</evidence>
<dbReference type="PROSITE" id="PS50837">
    <property type="entry name" value="NACHT"/>
    <property type="match status" value="1"/>
</dbReference>
<dbReference type="InterPro" id="IPR027417">
    <property type="entry name" value="P-loop_NTPase"/>
</dbReference>
<evidence type="ECO:0000259" key="8">
    <source>
        <dbReference type="PROSITE" id="PS50188"/>
    </source>
</evidence>
<dbReference type="Gene3D" id="3.40.50.300">
    <property type="entry name" value="P-loop containing nucleotide triphosphate hydrolases"/>
    <property type="match status" value="1"/>
</dbReference>
<feature type="region of interest" description="Disordered" evidence="7">
    <location>
        <begin position="1"/>
        <end position="65"/>
    </location>
</feature>
<organism evidence="10 11">
    <name type="scientific">Danio rerio</name>
    <name type="common">Zebrafish</name>
    <name type="synonym">Brachydanio rerio</name>
    <dbReference type="NCBI Taxonomy" id="7955"/>
    <lineage>
        <taxon>Eukaryota</taxon>
        <taxon>Metazoa</taxon>
        <taxon>Chordata</taxon>
        <taxon>Craniata</taxon>
        <taxon>Vertebrata</taxon>
        <taxon>Euteleostomi</taxon>
        <taxon>Actinopterygii</taxon>
        <taxon>Neopterygii</taxon>
        <taxon>Teleostei</taxon>
        <taxon>Ostariophysi</taxon>
        <taxon>Cypriniformes</taxon>
        <taxon>Danionidae</taxon>
        <taxon>Danioninae</taxon>
        <taxon>Danio</taxon>
    </lineage>
</organism>
<dbReference type="Gene3D" id="2.60.120.920">
    <property type="match status" value="1"/>
</dbReference>
<dbReference type="SUPFAM" id="SSF49899">
    <property type="entry name" value="Concanavalin A-like lectins/glucanases"/>
    <property type="match status" value="1"/>
</dbReference>
<dbReference type="Pfam" id="PF17779">
    <property type="entry name" value="WHD_NOD2"/>
    <property type="match status" value="1"/>
</dbReference>
<dbReference type="Pfam" id="PF00622">
    <property type="entry name" value="SPRY"/>
    <property type="match status" value="1"/>
</dbReference>
<dbReference type="SMART" id="SM01288">
    <property type="entry name" value="FISNA"/>
    <property type="match status" value="1"/>
</dbReference>
<dbReference type="Pfam" id="PF14484">
    <property type="entry name" value="FISNA"/>
    <property type="match status" value="1"/>
</dbReference>
<proteinExistence type="predicted"/>
<dbReference type="Pfam" id="PF05729">
    <property type="entry name" value="NACHT"/>
    <property type="match status" value="1"/>
</dbReference>
<evidence type="ECO:0000256" key="6">
    <source>
        <dbReference type="ARBA" id="ARBA00022840"/>
    </source>
</evidence>
<dbReference type="Proteomes" id="UP000000437">
    <property type="component" value="Chromosome 4"/>
</dbReference>
<sequence>MAEERVKDSLSEKHSVRSGSCVSSSLSLKSDRSKDHPPVFSGETPSSAKRDEYELADSGDETHRRHKSFKDNLQLIFQNLESKMIRFLKNELEKFKKILQAENSQEFVKEFNENRSRITEAALDLTLFFLREMKQDQAADTLQDELFFIKQLKNSLKKKYQSVFEGIAHQGDSTLLNNIYTDLYITQGASEQVNTEHEIRQIEAASRRTQSLEIQVECKHLFVAAEQDERIRTVLTKGVAGIGKSVSVQKFVLDWAEGEENQDISFIFPLPFREMNLKEKERQSLKDLITQFFPETKGLNLTRSTRFKVLFILDGLDECRLPLNFAGNETCGDVSSAVSLDVLLTNLIKGNLLPSALIWITSRPAAASKIPADCIDRLTDIRGFNDAQKEEYFRKRLTDQNQAREIIDHIKQSKSLFIMCHIPVFCWISATVLQNILKLKHRAHAETLQESPKTLTQMYTHFLRFQIQQSRRKYDGENTAHVSWDPKLILSLGKLAFQQLERNNVIFYESDLKDCGIDVYKASVYSGMCTQIFKEDTGIILGTMYCFFHLSIQEFIAALYHHLILDSDKTQAEKSRNVSMIDLLKTAVDKALESENGHLDLYLRFLLGLSLQSNRQLLRGLLTQQDDRDQSKKKIIAYIKQKLEENLSPERSINLFYCLNELNDQTLVKEIQSHLSSGSLSSADLSPAQWSALVFVLLTSEEELEEFELQKFQRSDECLIRLSAVIKSSKRALLQCCNLTVQSCESLSSALQSSNCVLRELDLSNNDLQDSGVKLLSDGLKIQHCKLETLRLVMCNLTGQSCESLSSVLQSSKCVLRELDLSNNDLQDSGVKKLSDELKKPECKLERLRLVMCNLTVQCCESLSSALQSSNCVLRELDLSINDLQDLGVKKLSDGLKSQHCKLKTLRLSGCMVTEEGCGFLSSALTSNPLHLGELDLSYNHPGDSGVKLLSEQLEDPNYTLDKLNLDQGGETRITAGPRKYVCFLTLDPNTANTGLRLSGENREVKRVRDHMRMAKKKMFQPYPVYPYRFDNWLQVLCRESVCGRCYWEIDWSGDGGVFISVSCKSIRRKGGVECVFGFNAQSWSLFCDSSSFIFMHNNTKTHLPVDQLSRRIGVFVDHSAGTLIFYNIYRNTMSLIHSVQTTFTEPLCPGFGLYPVSSVKLI</sequence>
<evidence type="ECO:0000256" key="7">
    <source>
        <dbReference type="SAM" id="MobiDB-lite"/>
    </source>
</evidence>
<name>A0AB32TJ92_DANRE</name>
<feature type="compositionally biased region" description="Basic and acidic residues" evidence="7">
    <location>
        <begin position="1"/>
        <end position="15"/>
    </location>
</feature>
<dbReference type="KEGG" id="dre:110439446"/>
<dbReference type="SMART" id="SM00368">
    <property type="entry name" value="LRR_RI"/>
    <property type="match status" value="7"/>
</dbReference>
<gene>
    <name evidence="11" type="primary">LOC110439446</name>
</gene>
<dbReference type="InterPro" id="IPR001611">
    <property type="entry name" value="Leu-rich_rpt"/>
</dbReference>
<dbReference type="InterPro" id="IPR043136">
    <property type="entry name" value="B30.2/SPRY_sf"/>
</dbReference>
<dbReference type="Pfam" id="PF13516">
    <property type="entry name" value="LRR_6"/>
    <property type="match status" value="3"/>
</dbReference>
<dbReference type="InterPro" id="IPR003879">
    <property type="entry name" value="Butyrophylin_SPRY"/>
</dbReference>
<feature type="compositionally biased region" description="Low complexity" evidence="7">
    <location>
        <begin position="17"/>
        <end position="28"/>
    </location>
</feature>
<evidence type="ECO:0000256" key="3">
    <source>
        <dbReference type="ARBA" id="ARBA00022614"/>
    </source>
</evidence>
<dbReference type="InterPro" id="IPR032675">
    <property type="entry name" value="LRR_dom_sf"/>
</dbReference>
<keyword evidence="6" id="KW-0067">ATP-binding</keyword>
<keyword evidence="4" id="KW-0677">Repeat</keyword>
<dbReference type="SMART" id="SM00449">
    <property type="entry name" value="SPRY"/>
    <property type="match status" value="1"/>
</dbReference>
<dbReference type="SMART" id="SM00589">
    <property type="entry name" value="PRY"/>
    <property type="match status" value="1"/>
</dbReference>
<comment type="subcellular location">
    <subcellularLocation>
        <location evidence="1">Cytoplasm</location>
    </subcellularLocation>
</comment>
<dbReference type="InterPro" id="IPR041075">
    <property type="entry name" value="NOD1/2_WH"/>
</dbReference>
<evidence type="ECO:0000256" key="5">
    <source>
        <dbReference type="ARBA" id="ARBA00022741"/>
    </source>
</evidence>
<accession>A0AB32TJ92</accession>
<dbReference type="InterPro" id="IPR001870">
    <property type="entry name" value="B30.2/SPRY"/>
</dbReference>
<dbReference type="InterPro" id="IPR041267">
    <property type="entry name" value="NLRP_HD2"/>
</dbReference>
<dbReference type="Gene3D" id="3.80.10.10">
    <property type="entry name" value="Ribonuclease Inhibitor"/>
    <property type="match status" value="2"/>
</dbReference>
<keyword evidence="10" id="KW-1185">Reference proteome</keyword>
<feature type="domain" description="B30.2/SPRY" evidence="8">
    <location>
        <begin position="964"/>
        <end position="1163"/>
    </location>
</feature>
<dbReference type="RefSeq" id="XP_068075916.1">
    <property type="nucleotide sequence ID" value="XM_068219815.2"/>
</dbReference>
<evidence type="ECO:0000256" key="4">
    <source>
        <dbReference type="ARBA" id="ARBA00022737"/>
    </source>
</evidence>
<dbReference type="FunFam" id="3.80.10.10:FF:000492">
    <property type="entry name" value="Si:dkey-16p6.1"/>
    <property type="match status" value="1"/>
</dbReference>
<dbReference type="InterPro" id="IPR007111">
    <property type="entry name" value="NACHT_NTPase"/>
</dbReference>